<dbReference type="Gene3D" id="3.40.50.300">
    <property type="entry name" value="P-loop containing nucleotide triphosphate hydrolases"/>
    <property type="match status" value="1"/>
</dbReference>
<dbReference type="RefSeq" id="WP_069193628.1">
    <property type="nucleotide sequence ID" value="NZ_RLII01000004.1"/>
</dbReference>
<dbReference type="EMBL" id="RLII01000004">
    <property type="protein sequence ID" value="RXE59684.1"/>
    <property type="molecule type" value="Genomic_DNA"/>
</dbReference>
<evidence type="ECO:0000256" key="2">
    <source>
        <dbReference type="ARBA" id="ARBA00022840"/>
    </source>
</evidence>
<evidence type="ECO:0000256" key="1">
    <source>
        <dbReference type="ARBA" id="ARBA00022741"/>
    </source>
</evidence>
<dbReference type="Pfam" id="PF19568">
    <property type="entry name" value="Spore_III_AA"/>
    <property type="match status" value="1"/>
</dbReference>
<name>A0A4Q0I5P2_9FIRM</name>
<dbReference type="SUPFAM" id="SSF52540">
    <property type="entry name" value="P-loop containing nucleoside triphosphate hydrolases"/>
    <property type="match status" value="1"/>
</dbReference>
<dbReference type="Proteomes" id="UP000289166">
    <property type="component" value="Unassembled WGS sequence"/>
</dbReference>
<evidence type="ECO:0000313" key="5">
    <source>
        <dbReference type="Proteomes" id="UP000289166"/>
    </source>
</evidence>
<dbReference type="InterPro" id="IPR045735">
    <property type="entry name" value="Spore_III_AA_AAA+_ATPase"/>
</dbReference>
<dbReference type="InterPro" id="IPR027417">
    <property type="entry name" value="P-loop_NTPase"/>
</dbReference>
<evidence type="ECO:0000313" key="4">
    <source>
        <dbReference type="EMBL" id="RXE59684.1"/>
    </source>
</evidence>
<dbReference type="OrthoDB" id="9768243at2"/>
<protein>
    <submittedName>
        <fullName evidence="4">Stage III sporulation protein AA</fullName>
    </submittedName>
</protein>
<keyword evidence="5" id="KW-1185">Reference proteome</keyword>
<keyword evidence="2" id="KW-0067">ATP-binding</keyword>
<sequence length="336" mass="37493">MVTKENWVFSVEEVQSFEKDILRMICPQIREVLKRIAVTELMTAEEIRLRANKPLMVQSKMGSFFVNLDGKLTTSRINLFYVSQEQIIKTLELISENSIYAFQDEIRNGFLTIRGGHRVGIAGRVVLNGDIIKNIKDVSGLNIRIAREVNGCSSKVLKYIISNEKHVYNTLIVSPPQCGKTTLLRDITRVISDGIDEIGFKGLKVGVIDERSEIAACYKGVPQNRVGTRTDVLDACPKQIGMIMMLRSMSPDVIVTDEIGSKGDKDALSQVLNAGVKVISTAHGYNISELKSRKEVLSLMDENMFERYIVLSARKGPGTVEEIIDGTNMSILYKGE</sequence>
<comment type="caution">
    <text evidence="4">The sequence shown here is derived from an EMBL/GenBank/DDBJ whole genome shotgun (WGS) entry which is preliminary data.</text>
</comment>
<dbReference type="AlphaFoldDB" id="A0A4Q0I5P2"/>
<dbReference type="NCBIfam" id="TIGR02858">
    <property type="entry name" value="spore_III_AA"/>
    <property type="match status" value="1"/>
</dbReference>
<gene>
    <name evidence="4" type="primary">spoIIIAA</name>
    <name evidence="4" type="ORF">EFD62_05035</name>
</gene>
<reference evidence="5" key="1">
    <citation type="submission" date="2018-11" db="EMBL/GenBank/DDBJ databases">
        <title>Genome sequencing of a novel mesophilic and cellulolytic organism within the genus Hungateiclostridium.</title>
        <authorList>
            <person name="Rettenmaier R."/>
            <person name="Liebl W."/>
            <person name="Zverlov V."/>
        </authorList>
    </citation>
    <scope>NUCLEOTIDE SEQUENCE [LARGE SCALE GENOMIC DNA]</scope>
    <source>
        <strain evidence="5">N2K1</strain>
    </source>
</reference>
<keyword evidence="1" id="KW-0547">Nucleotide-binding</keyword>
<accession>A0A4Q0I5P2</accession>
<proteinExistence type="predicted"/>
<dbReference type="PANTHER" id="PTHR20953">
    <property type="entry name" value="KINASE-RELATED"/>
    <property type="match status" value="1"/>
</dbReference>
<evidence type="ECO:0000259" key="3">
    <source>
        <dbReference type="Pfam" id="PF19568"/>
    </source>
</evidence>
<feature type="domain" description="Stage III sporulation protein AA AAA+ ATPase" evidence="3">
    <location>
        <begin position="19"/>
        <end position="326"/>
    </location>
</feature>
<dbReference type="PANTHER" id="PTHR20953:SF3">
    <property type="entry name" value="P-LOOP CONTAINING NUCLEOSIDE TRIPHOSPHATE HYDROLASES SUPERFAMILY PROTEIN"/>
    <property type="match status" value="1"/>
</dbReference>
<dbReference type="GO" id="GO:0005524">
    <property type="term" value="F:ATP binding"/>
    <property type="evidence" value="ECO:0007669"/>
    <property type="project" value="UniProtKB-KW"/>
</dbReference>
<dbReference type="InterPro" id="IPR014217">
    <property type="entry name" value="Spore_III_AA"/>
</dbReference>
<organism evidence="4 5">
    <name type="scientific">Acetivibrio mesophilus</name>
    <dbReference type="NCBI Taxonomy" id="2487273"/>
    <lineage>
        <taxon>Bacteria</taxon>
        <taxon>Bacillati</taxon>
        <taxon>Bacillota</taxon>
        <taxon>Clostridia</taxon>
        <taxon>Eubacteriales</taxon>
        <taxon>Oscillospiraceae</taxon>
        <taxon>Acetivibrio</taxon>
    </lineage>
</organism>